<proteinExistence type="predicted"/>
<keyword evidence="2" id="KW-1185">Reference proteome</keyword>
<evidence type="ECO:0000313" key="2">
    <source>
        <dbReference type="Proteomes" id="UP000027195"/>
    </source>
</evidence>
<dbReference type="EMBL" id="KL198036">
    <property type="protein sequence ID" value="KDQ14626.1"/>
    <property type="molecule type" value="Genomic_DNA"/>
</dbReference>
<evidence type="ECO:0000313" key="1">
    <source>
        <dbReference type="EMBL" id="KDQ14626.1"/>
    </source>
</evidence>
<dbReference type="AlphaFoldDB" id="A0A067MSR1"/>
<sequence>MGCPTLAFLSLTSKSWSNAWRTRLEDIMIMIFVSVSSLPLRALTIQPIRPQHHTPLASLAFHFLPTLRIFCTSEEYTWDPIISECTGVTRQPQRVSAEDGCEALAYYDWEFRDIPKHGGAPEGKGYSNIPSTHEYVVEDGLPFLRSSEY</sequence>
<name>A0A067MSR1_BOTB1</name>
<accession>A0A067MSR1</accession>
<reference evidence="2" key="1">
    <citation type="journal article" date="2014" name="Proc. Natl. Acad. Sci. U.S.A.">
        <title>Extensive sampling of basidiomycete genomes demonstrates inadequacy of the white-rot/brown-rot paradigm for wood decay fungi.</title>
        <authorList>
            <person name="Riley R."/>
            <person name="Salamov A.A."/>
            <person name="Brown D.W."/>
            <person name="Nagy L.G."/>
            <person name="Floudas D."/>
            <person name="Held B.W."/>
            <person name="Levasseur A."/>
            <person name="Lombard V."/>
            <person name="Morin E."/>
            <person name="Otillar R."/>
            <person name="Lindquist E.A."/>
            <person name="Sun H."/>
            <person name="LaButti K.M."/>
            <person name="Schmutz J."/>
            <person name="Jabbour D."/>
            <person name="Luo H."/>
            <person name="Baker S.E."/>
            <person name="Pisabarro A.G."/>
            <person name="Walton J.D."/>
            <person name="Blanchette R.A."/>
            <person name="Henrissat B."/>
            <person name="Martin F."/>
            <person name="Cullen D."/>
            <person name="Hibbett D.S."/>
            <person name="Grigoriev I.V."/>
        </authorList>
    </citation>
    <scope>NUCLEOTIDE SEQUENCE [LARGE SCALE GENOMIC DNA]</scope>
    <source>
        <strain evidence="2">FD-172 SS1</strain>
    </source>
</reference>
<dbReference type="HOGENOM" id="CLU_1777135_0_0_1"/>
<dbReference type="Proteomes" id="UP000027195">
    <property type="component" value="Unassembled WGS sequence"/>
</dbReference>
<gene>
    <name evidence="1" type="ORF">BOTBODRAFT_32382</name>
</gene>
<dbReference type="InParanoid" id="A0A067MSR1"/>
<protein>
    <submittedName>
        <fullName evidence="1">Uncharacterized protein</fullName>
    </submittedName>
</protein>
<organism evidence="1 2">
    <name type="scientific">Botryobasidium botryosum (strain FD-172 SS1)</name>
    <dbReference type="NCBI Taxonomy" id="930990"/>
    <lineage>
        <taxon>Eukaryota</taxon>
        <taxon>Fungi</taxon>
        <taxon>Dikarya</taxon>
        <taxon>Basidiomycota</taxon>
        <taxon>Agaricomycotina</taxon>
        <taxon>Agaricomycetes</taxon>
        <taxon>Cantharellales</taxon>
        <taxon>Botryobasidiaceae</taxon>
        <taxon>Botryobasidium</taxon>
    </lineage>
</organism>